<dbReference type="Proteomes" id="UP000192366">
    <property type="component" value="Unassembled WGS sequence"/>
</dbReference>
<accession>A0A1W9YVQ3</accession>
<evidence type="ECO:0000313" key="1">
    <source>
        <dbReference type="EMBL" id="ORA04059.1"/>
    </source>
</evidence>
<protein>
    <recommendedName>
        <fullName evidence="3">ESX secretion-associated protein EspG</fullName>
    </recommendedName>
</protein>
<proteinExistence type="predicted"/>
<dbReference type="OrthoDB" id="4375220at2"/>
<name>A0A1W9YVQ3_MYCBA</name>
<organism evidence="1 2">
    <name type="scientific">Mycolicibacterium bacteremicum</name>
    <name type="common">Mycobacterium bacteremicum</name>
    <dbReference type="NCBI Taxonomy" id="564198"/>
    <lineage>
        <taxon>Bacteria</taxon>
        <taxon>Bacillati</taxon>
        <taxon>Actinomycetota</taxon>
        <taxon>Actinomycetes</taxon>
        <taxon>Mycobacteriales</taxon>
        <taxon>Mycobacteriaceae</taxon>
        <taxon>Mycolicibacterium</taxon>
    </lineage>
</organism>
<dbReference type="STRING" id="564198.BST17_16390"/>
<gene>
    <name evidence="1" type="ORF">BST17_16390</name>
</gene>
<evidence type="ECO:0000313" key="2">
    <source>
        <dbReference type="Proteomes" id="UP000192366"/>
    </source>
</evidence>
<keyword evidence="2" id="KW-1185">Reference proteome</keyword>
<sequence>MGSRTASTESVLIQVGSIAVVDLEAALELYAETVLPEPLGRSRPVGSLWLASRNVEPIETRLSDGDLRRMQPWVAALVRPDVSVQCRVEYSDGNADDRRLYAVRGQGVGFVAVQRRCDGMDTIDVYSAAPDVLSQAVAESAGLVGAGTRWRIELADRHADADRYDDLGFLIPGSERERSNATIVDRGSITATGTLRVGDRFVQWVQIDGDGDYILDPAEPGSAEPLDIETMTGCVAGLIAADLSRR</sequence>
<comment type="caution">
    <text evidence="1">The sequence shown here is derived from an EMBL/GenBank/DDBJ whole genome shotgun (WGS) entry which is preliminary data.</text>
</comment>
<dbReference type="AlphaFoldDB" id="A0A1W9YVQ3"/>
<evidence type="ECO:0008006" key="3">
    <source>
        <dbReference type="Google" id="ProtNLM"/>
    </source>
</evidence>
<reference evidence="1 2" key="1">
    <citation type="submission" date="2017-02" db="EMBL/GenBank/DDBJ databases">
        <title>The new phylogeny of genus Mycobacterium.</title>
        <authorList>
            <person name="Tortoli E."/>
            <person name="Trovato A."/>
            <person name="Cirillo D.M."/>
        </authorList>
    </citation>
    <scope>NUCLEOTIDE SEQUENCE [LARGE SCALE GENOMIC DNA]</scope>
    <source>
        <strain evidence="1 2">DSM 45578</strain>
    </source>
</reference>
<dbReference type="EMBL" id="MVHJ01000012">
    <property type="protein sequence ID" value="ORA04059.1"/>
    <property type="molecule type" value="Genomic_DNA"/>
</dbReference>